<feature type="coiled-coil region" evidence="2">
    <location>
        <begin position="20"/>
        <end position="50"/>
    </location>
</feature>
<organism evidence="4 5">
    <name type="scientific">Candidatus Aphodosoma intestinipullorum</name>
    <dbReference type="NCBI Taxonomy" id="2840674"/>
    <lineage>
        <taxon>Bacteria</taxon>
        <taxon>Pseudomonadati</taxon>
        <taxon>Bacteroidota</taxon>
        <taxon>Bacteroidia</taxon>
        <taxon>Bacteroidales</taxon>
        <taxon>Candidatus Aphodosoma</taxon>
    </lineage>
</organism>
<evidence type="ECO:0000256" key="1">
    <source>
        <dbReference type="ARBA" id="ARBA00007613"/>
    </source>
</evidence>
<dbReference type="InterPro" id="IPR003423">
    <property type="entry name" value="OMP_efflux"/>
</dbReference>
<dbReference type="PANTHER" id="PTHR30203">
    <property type="entry name" value="OUTER MEMBRANE CATION EFFLUX PROTEIN"/>
    <property type="match status" value="1"/>
</dbReference>
<evidence type="ECO:0000313" key="4">
    <source>
        <dbReference type="EMBL" id="MBO8440658.1"/>
    </source>
</evidence>
<feature type="chain" id="PRO_5037644465" evidence="3">
    <location>
        <begin position="21"/>
        <end position="393"/>
    </location>
</feature>
<dbReference type="AlphaFoldDB" id="A0A940DKX0"/>
<evidence type="ECO:0000313" key="5">
    <source>
        <dbReference type="Proteomes" id="UP000712007"/>
    </source>
</evidence>
<reference evidence="4" key="2">
    <citation type="journal article" date="2021" name="PeerJ">
        <title>Extensive microbial diversity within the chicken gut microbiome revealed by metagenomics and culture.</title>
        <authorList>
            <person name="Gilroy R."/>
            <person name="Ravi A."/>
            <person name="Getino M."/>
            <person name="Pursley I."/>
            <person name="Horton D.L."/>
            <person name="Alikhan N.F."/>
            <person name="Baker D."/>
            <person name="Gharbi K."/>
            <person name="Hall N."/>
            <person name="Watson M."/>
            <person name="Adriaenssens E.M."/>
            <person name="Foster-Nyarko E."/>
            <person name="Jarju S."/>
            <person name="Secka A."/>
            <person name="Antonio M."/>
            <person name="Oren A."/>
            <person name="Chaudhuri R.R."/>
            <person name="La Ragione R."/>
            <person name="Hildebrand F."/>
            <person name="Pallen M.J."/>
        </authorList>
    </citation>
    <scope>NUCLEOTIDE SEQUENCE</scope>
    <source>
        <strain evidence="4">3924</strain>
    </source>
</reference>
<sequence>MRRIYMAVCALSLASAAVMAQDMTDVLLSVERNNKELQALQKSNEAQLVEYRSGNIVEDPTIEYSPFFAPGTKGVASSELVVKLGFDFPTLYASRNKAGKMQQTALDMQYQLRRRDILLEAKKICLDLIRLNQERALLDERMRNADELLAMFERRLAEGDASLLDVNKIRMDRMNVNTEVVQNGTERAMLLQSLTALNGNQPLTFDAAAYPAVPLIAYSDTLCDTLVNTDFAVRAARASAEQAEQEVSVNRQNWIPKFEVGYRRNTDMNDAVNGFMVGGSVPIFSSANKVRSAKAKAVSASLEVESVQMSAEAQVRSLLNTAVQLRRTADTYDTALMYSTLRLLRTAVENGELSIIEYYVEADNIYKNLQAYMTVENQYQQTVAEIYKNRLLE</sequence>
<evidence type="ECO:0000256" key="3">
    <source>
        <dbReference type="SAM" id="SignalP"/>
    </source>
</evidence>
<name>A0A940DKX0_9BACT</name>
<comment type="similarity">
    <text evidence="1">Belongs to the outer membrane factor (OMF) (TC 1.B.17) family.</text>
</comment>
<keyword evidence="2" id="KW-0175">Coiled coil</keyword>
<dbReference type="InterPro" id="IPR010131">
    <property type="entry name" value="MdtP/NodT-like"/>
</dbReference>
<accession>A0A940DKX0</accession>
<dbReference type="GO" id="GO:0015562">
    <property type="term" value="F:efflux transmembrane transporter activity"/>
    <property type="evidence" value="ECO:0007669"/>
    <property type="project" value="InterPro"/>
</dbReference>
<evidence type="ECO:0000256" key="2">
    <source>
        <dbReference type="SAM" id="Coils"/>
    </source>
</evidence>
<reference evidence="4" key="1">
    <citation type="submission" date="2020-10" db="EMBL/GenBank/DDBJ databases">
        <authorList>
            <person name="Gilroy R."/>
        </authorList>
    </citation>
    <scope>NUCLEOTIDE SEQUENCE</scope>
    <source>
        <strain evidence="4">3924</strain>
    </source>
</reference>
<proteinExistence type="inferred from homology"/>
<dbReference type="Proteomes" id="UP000712007">
    <property type="component" value="Unassembled WGS sequence"/>
</dbReference>
<keyword evidence="3" id="KW-0732">Signal</keyword>
<dbReference type="Pfam" id="PF02321">
    <property type="entry name" value="OEP"/>
    <property type="match status" value="1"/>
</dbReference>
<comment type="caution">
    <text evidence="4">The sequence shown here is derived from an EMBL/GenBank/DDBJ whole genome shotgun (WGS) entry which is preliminary data.</text>
</comment>
<dbReference type="Gene3D" id="1.20.1600.10">
    <property type="entry name" value="Outer membrane efflux proteins (OEP)"/>
    <property type="match status" value="1"/>
</dbReference>
<protein>
    <submittedName>
        <fullName evidence="4">TolC family protein</fullName>
    </submittedName>
</protein>
<gene>
    <name evidence="4" type="ORF">IAC51_08440</name>
</gene>
<dbReference type="SUPFAM" id="SSF56954">
    <property type="entry name" value="Outer membrane efflux proteins (OEP)"/>
    <property type="match status" value="1"/>
</dbReference>
<dbReference type="EMBL" id="JADIMV010000141">
    <property type="protein sequence ID" value="MBO8440658.1"/>
    <property type="molecule type" value="Genomic_DNA"/>
</dbReference>
<feature type="signal peptide" evidence="3">
    <location>
        <begin position="1"/>
        <end position="20"/>
    </location>
</feature>
<dbReference type="PANTHER" id="PTHR30203:SF24">
    <property type="entry name" value="BLR4935 PROTEIN"/>
    <property type="match status" value="1"/>
</dbReference>